<feature type="domain" description="Peptidase S9A N-terminal" evidence="7">
    <location>
        <begin position="42"/>
        <end position="458"/>
    </location>
</feature>
<evidence type="ECO:0000256" key="3">
    <source>
        <dbReference type="ARBA" id="ARBA00022801"/>
    </source>
</evidence>
<evidence type="ECO:0000259" key="7">
    <source>
        <dbReference type="Pfam" id="PF02897"/>
    </source>
</evidence>
<feature type="domain" description="Peptidase S9 prolyl oligopeptidase catalytic" evidence="6">
    <location>
        <begin position="517"/>
        <end position="732"/>
    </location>
</feature>
<evidence type="ECO:0000256" key="5">
    <source>
        <dbReference type="SAM" id="MobiDB-lite"/>
    </source>
</evidence>
<dbReference type="FunFam" id="3.40.50.1820:FF:000005">
    <property type="entry name" value="Prolyl endopeptidase"/>
    <property type="match status" value="1"/>
</dbReference>
<dbReference type="PRINTS" id="PR00862">
    <property type="entry name" value="PROLIGOPTASE"/>
</dbReference>
<dbReference type="SUPFAM" id="SSF50993">
    <property type="entry name" value="Peptidase/esterase 'gauge' domain"/>
    <property type="match status" value="1"/>
</dbReference>
<feature type="compositionally biased region" description="Basic and acidic residues" evidence="5">
    <location>
        <begin position="44"/>
        <end position="53"/>
    </location>
</feature>
<feature type="region of interest" description="Disordered" evidence="5">
    <location>
        <begin position="1"/>
        <end position="53"/>
    </location>
</feature>
<proteinExistence type="inferred from homology"/>
<name>A0A4R5TQM2_9GAMM</name>
<dbReference type="Gene3D" id="3.40.50.1820">
    <property type="entry name" value="alpha/beta hydrolase"/>
    <property type="match status" value="1"/>
</dbReference>
<accession>A0A4R5TQM2</accession>
<dbReference type="Pfam" id="PF02897">
    <property type="entry name" value="Peptidase_S9_N"/>
    <property type="match status" value="1"/>
</dbReference>
<sequence length="736" mass="82141">MTTLSACQPGNDAAAPDATASANPAQAERAAPRALANAATPPDAGKRDFAVKAPHGAERNDEYYWLRDDKRENPEVLAYLNAENAYADAVLAPLKGVENALYDEIVARIKQDDSSVPYRERGYWYYTRFETGKDYPVYARRADAEGVDALSIQRANDAADFNGEQVLLDVNVLAAGKDFYQVGNWEVSQDNRLLAYAEDLNGRRQYTIRFIDLETGETLPDQIVGMSASLVWGDDNRTLFYIENDPETLLSKRVKKHVLGTPVGQDVLVYEEPDDSFYMGIGRTRDDRFIIIHSSSTVADELRYAPAADPARFTVLAPRARDVEYDADHLGDRWVIRTNAGGATNFKIAEAPSNATSREQWTDVVAHDANVFIEGVELFDGFMAIAERSDALERIRLRKADGSEEHVKADESAYSMGLSANPEPDSEWLRYTYTSMTTPATTYELNVDTGERRELKQQPVPGYDPSQYVTERVWAPARDGSTRIPVTLVYRKGFAKDGTAPLLQYGYGSYGASMDPGFSATNVSLLDRGVVYALAHIRGGQEMGRKWYDDGKLLNKINTFTDFIDVTDFLVKEGYGAPDRVAAYGGSAGGLLVGAIANMAPEKYNVILSQVPFVDVVTTMLDPSIPLTTNEYDEWGNPEQKEFYDYIVQYSPYDNLEAKAYPAMFVGTGLWDSQVQYWEPAKYVARLRDLNTSDRPVVFRTNMEAGHGGKSGRFRRFREVSEMYAFMLDQLGVPER</sequence>
<dbReference type="PANTHER" id="PTHR11757">
    <property type="entry name" value="PROTEASE FAMILY S9A OLIGOPEPTIDASE"/>
    <property type="match status" value="1"/>
</dbReference>
<keyword evidence="2" id="KW-0645">Protease</keyword>
<dbReference type="Pfam" id="PF00326">
    <property type="entry name" value="Peptidase_S9"/>
    <property type="match status" value="1"/>
</dbReference>
<evidence type="ECO:0000259" key="6">
    <source>
        <dbReference type="Pfam" id="PF00326"/>
    </source>
</evidence>
<gene>
    <name evidence="8" type="ORF">E2F46_13340</name>
</gene>
<comment type="caution">
    <text evidence="8">The sequence shown here is derived from an EMBL/GenBank/DDBJ whole genome shotgun (WGS) entry which is preliminary data.</text>
</comment>
<dbReference type="InterPro" id="IPR051543">
    <property type="entry name" value="Serine_Peptidase_S9A"/>
</dbReference>
<dbReference type="GO" id="GO:0006508">
    <property type="term" value="P:proteolysis"/>
    <property type="evidence" value="ECO:0007669"/>
    <property type="project" value="UniProtKB-KW"/>
</dbReference>
<evidence type="ECO:0000313" key="8">
    <source>
        <dbReference type="EMBL" id="TDK22770.1"/>
    </source>
</evidence>
<organism evidence="8 9">
    <name type="scientific">Luteimonas aestuarii</name>
    <dbReference type="NCBI Taxonomy" id="453837"/>
    <lineage>
        <taxon>Bacteria</taxon>
        <taxon>Pseudomonadati</taxon>
        <taxon>Pseudomonadota</taxon>
        <taxon>Gammaproteobacteria</taxon>
        <taxon>Lysobacterales</taxon>
        <taxon>Lysobacteraceae</taxon>
        <taxon>Luteimonas</taxon>
    </lineage>
</organism>
<keyword evidence="9" id="KW-1185">Reference proteome</keyword>
<dbReference type="PANTHER" id="PTHR11757:SF19">
    <property type="entry name" value="PROLYL ENDOPEPTIDASE-LIKE"/>
    <property type="match status" value="1"/>
</dbReference>
<reference evidence="8 9" key="1">
    <citation type="submission" date="2019-03" db="EMBL/GenBank/DDBJ databases">
        <title>Luteimonas zhaokaii sp.nov., isolated from the rectal contents of Plateau pika in Yushu, Qinghai Province, China.</title>
        <authorList>
            <person name="Zhang G."/>
        </authorList>
    </citation>
    <scope>NUCLEOTIDE SEQUENCE [LARGE SCALE GENOMIC DNA]</scope>
    <source>
        <strain evidence="8 9">B9</strain>
    </source>
</reference>
<dbReference type="InterPro" id="IPR023302">
    <property type="entry name" value="Pept_S9A_N"/>
</dbReference>
<comment type="similarity">
    <text evidence="1">Belongs to the peptidase S9A family.</text>
</comment>
<dbReference type="OrthoDB" id="9801421at2"/>
<dbReference type="Proteomes" id="UP000294796">
    <property type="component" value="Unassembled WGS sequence"/>
</dbReference>
<dbReference type="AlphaFoldDB" id="A0A4R5TQM2"/>
<keyword evidence="3" id="KW-0378">Hydrolase</keyword>
<dbReference type="GO" id="GO:0004252">
    <property type="term" value="F:serine-type endopeptidase activity"/>
    <property type="evidence" value="ECO:0007669"/>
    <property type="project" value="InterPro"/>
</dbReference>
<evidence type="ECO:0000256" key="4">
    <source>
        <dbReference type="ARBA" id="ARBA00022825"/>
    </source>
</evidence>
<dbReference type="InterPro" id="IPR029058">
    <property type="entry name" value="AB_hydrolase_fold"/>
</dbReference>
<evidence type="ECO:0000256" key="2">
    <source>
        <dbReference type="ARBA" id="ARBA00022670"/>
    </source>
</evidence>
<protein>
    <submittedName>
        <fullName evidence="8">S9 family peptidase</fullName>
    </submittedName>
</protein>
<evidence type="ECO:0000313" key="9">
    <source>
        <dbReference type="Proteomes" id="UP000294796"/>
    </source>
</evidence>
<dbReference type="InterPro" id="IPR001375">
    <property type="entry name" value="Peptidase_S9_cat"/>
</dbReference>
<dbReference type="EMBL" id="SMTF01000012">
    <property type="protein sequence ID" value="TDK22770.1"/>
    <property type="molecule type" value="Genomic_DNA"/>
</dbReference>
<keyword evidence="4" id="KW-0720">Serine protease</keyword>
<dbReference type="SUPFAM" id="SSF53474">
    <property type="entry name" value="alpha/beta-Hydrolases"/>
    <property type="match status" value="1"/>
</dbReference>
<dbReference type="InterPro" id="IPR002470">
    <property type="entry name" value="Peptidase_S9A"/>
</dbReference>
<evidence type="ECO:0000256" key="1">
    <source>
        <dbReference type="ARBA" id="ARBA00005228"/>
    </source>
</evidence>
<feature type="compositionally biased region" description="Low complexity" evidence="5">
    <location>
        <begin position="11"/>
        <end position="42"/>
    </location>
</feature>
<dbReference type="Gene3D" id="2.130.10.120">
    <property type="entry name" value="Prolyl oligopeptidase, N-terminal domain"/>
    <property type="match status" value="1"/>
</dbReference>